<dbReference type="InterPro" id="IPR029498">
    <property type="entry name" value="HeLo_dom"/>
</dbReference>
<comment type="caution">
    <text evidence="2">The sequence shown here is derived from an EMBL/GenBank/DDBJ whole genome shotgun (WGS) entry which is preliminary data.</text>
</comment>
<dbReference type="InterPro" id="IPR011009">
    <property type="entry name" value="Kinase-like_dom_sf"/>
</dbReference>
<keyword evidence="2" id="KW-0034">Amyloid</keyword>
<dbReference type="SUPFAM" id="SSF56112">
    <property type="entry name" value="Protein kinase-like (PK-like)"/>
    <property type="match status" value="1"/>
</dbReference>
<organism evidence="2 3">
    <name type="scientific">Achaetomium macrosporum</name>
    <dbReference type="NCBI Taxonomy" id="79813"/>
    <lineage>
        <taxon>Eukaryota</taxon>
        <taxon>Fungi</taxon>
        <taxon>Dikarya</taxon>
        <taxon>Ascomycota</taxon>
        <taxon>Pezizomycotina</taxon>
        <taxon>Sordariomycetes</taxon>
        <taxon>Sordariomycetidae</taxon>
        <taxon>Sordariales</taxon>
        <taxon>Chaetomiaceae</taxon>
        <taxon>Achaetomium</taxon>
    </lineage>
</organism>
<reference evidence="2" key="1">
    <citation type="journal article" date="2023" name="Mol. Phylogenet. Evol.">
        <title>Genome-scale phylogeny and comparative genomics of the fungal order Sordariales.</title>
        <authorList>
            <person name="Hensen N."/>
            <person name="Bonometti L."/>
            <person name="Westerberg I."/>
            <person name="Brannstrom I.O."/>
            <person name="Guillou S."/>
            <person name="Cros-Aarteil S."/>
            <person name="Calhoun S."/>
            <person name="Haridas S."/>
            <person name="Kuo A."/>
            <person name="Mondo S."/>
            <person name="Pangilinan J."/>
            <person name="Riley R."/>
            <person name="LaButti K."/>
            <person name="Andreopoulos B."/>
            <person name="Lipzen A."/>
            <person name="Chen C."/>
            <person name="Yan M."/>
            <person name="Daum C."/>
            <person name="Ng V."/>
            <person name="Clum A."/>
            <person name="Steindorff A."/>
            <person name="Ohm R.A."/>
            <person name="Martin F."/>
            <person name="Silar P."/>
            <person name="Natvig D.O."/>
            <person name="Lalanne C."/>
            <person name="Gautier V."/>
            <person name="Ament-Velasquez S.L."/>
            <person name="Kruys A."/>
            <person name="Hutchinson M.I."/>
            <person name="Powell A.J."/>
            <person name="Barry K."/>
            <person name="Miller A.N."/>
            <person name="Grigoriev I.V."/>
            <person name="Debuchy R."/>
            <person name="Gladieux P."/>
            <person name="Hiltunen Thoren M."/>
            <person name="Johannesson H."/>
        </authorList>
    </citation>
    <scope>NUCLEOTIDE SEQUENCE</scope>
    <source>
        <strain evidence="2">CBS 532.94</strain>
    </source>
</reference>
<sequence>MEVASGVVSLTWDVFDCTDANPSVVFKFLTALVDMPREYEQYRLQLIIEYNRVLAWGKAAGLIDVPRGSTLGATLGAEGIELVAIVARIQWLLSEFRDLNARYGNELPQSGKEGDNKTDLHEQPTNVDVLKGISSLAISYEAKKKERRHLRGTNRIREMLGKTGRITKDIITHPVRVRWIAMDKEAFEALLKNLHVLTERLHELMRNHREKQIDDITAKTYREMILTRNKVQELQDMFMAVTSLVSRSAGIRREHNAHLNDRTLQDLVRLKIINRASDYLRLSRPSTSDLARSLVTAHRFSDSELSERFEWNEKQVGAPELLPRPRGILSTDKGKIPVWIEWKFLGDIPPNSPEDQTSAVRTAALAEMLRLPKPASLHAPDCVGFFDDRGVSGASRYGWIFKMPEGSDNNTRVGSLHDILGDERYKPSLSQRVVMASKLCSTVLSLHAVNWLHKGLFSDNVIFHFTGEDDGTGGGLSYDPEKPVLSGFEFSRPDGTPTTVRDMDNFWDMYRWPSIQREMPTERNSTKTYDVYSLGLVLLEIAHWEKLHKLMHLGREETVDDPKVPGVPLEESAMVRDWLLGIKDGAPFEAAGRPNPLKELRNTAGDRYWKAVERCVWAHGVKGFGVEELEDQSNDSTVGIALQEAFTTYVVEELRSVHI</sequence>
<evidence type="ECO:0000313" key="3">
    <source>
        <dbReference type="Proteomes" id="UP001303760"/>
    </source>
</evidence>
<feature type="domain" description="Prion-inhibition and propagation HeLo" evidence="1">
    <location>
        <begin position="4"/>
        <end position="236"/>
    </location>
</feature>
<reference evidence="2" key="2">
    <citation type="submission" date="2023-05" db="EMBL/GenBank/DDBJ databases">
        <authorList>
            <consortium name="Lawrence Berkeley National Laboratory"/>
            <person name="Steindorff A."/>
            <person name="Hensen N."/>
            <person name="Bonometti L."/>
            <person name="Westerberg I."/>
            <person name="Brannstrom I.O."/>
            <person name="Guillou S."/>
            <person name="Cros-Aarteil S."/>
            <person name="Calhoun S."/>
            <person name="Haridas S."/>
            <person name="Kuo A."/>
            <person name="Mondo S."/>
            <person name="Pangilinan J."/>
            <person name="Riley R."/>
            <person name="Labutti K."/>
            <person name="Andreopoulos B."/>
            <person name="Lipzen A."/>
            <person name="Chen C."/>
            <person name="Yanf M."/>
            <person name="Daum C."/>
            <person name="Ng V."/>
            <person name="Clum A."/>
            <person name="Ohm R."/>
            <person name="Martin F."/>
            <person name="Silar P."/>
            <person name="Natvig D."/>
            <person name="Lalanne C."/>
            <person name="Gautier V."/>
            <person name="Ament-Velasquez S.L."/>
            <person name="Kruys A."/>
            <person name="Hutchinson M.I."/>
            <person name="Powell A.J."/>
            <person name="Barry K."/>
            <person name="Miller A.N."/>
            <person name="Grigoriev I.V."/>
            <person name="Debuchy R."/>
            <person name="Gladieux P."/>
            <person name="Thoren M.H."/>
            <person name="Johannesson H."/>
        </authorList>
    </citation>
    <scope>NUCLEOTIDE SEQUENCE</scope>
    <source>
        <strain evidence="2">CBS 532.94</strain>
    </source>
</reference>
<dbReference type="EMBL" id="MU860374">
    <property type="protein sequence ID" value="KAK4234409.1"/>
    <property type="molecule type" value="Genomic_DNA"/>
</dbReference>
<evidence type="ECO:0000259" key="1">
    <source>
        <dbReference type="Pfam" id="PF14479"/>
    </source>
</evidence>
<protein>
    <submittedName>
        <fullName evidence="2">Prion-inhibition and propagation-domain-containing protein</fullName>
    </submittedName>
</protein>
<evidence type="ECO:0000313" key="2">
    <source>
        <dbReference type="EMBL" id="KAK4234409.1"/>
    </source>
</evidence>
<dbReference type="Proteomes" id="UP001303760">
    <property type="component" value="Unassembled WGS sequence"/>
</dbReference>
<proteinExistence type="predicted"/>
<dbReference type="Pfam" id="PF14479">
    <property type="entry name" value="HeLo"/>
    <property type="match status" value="1"/>
</dbReference>
<dbReference type="Gene3D" id="1.20.120.1020">
    <property type="entry name" value="Prion-inhibition and propagation, HeLo domain"/>
    <property type="match status" value="1"/>
</dbReference>
<dbReference type="PANTHER" id="PTHR37542:SF1">
    <property type="entry name" value="PRION-INHIBITION AND PROPAGATION HELO DOMAIN-CONTAINING PROTEIN"/>
    <property type="match status" value="1"/>
</dbReference>
<dbReference type="PANTHER" id="PTHR37542">
    <property type="entry name" value="HELO DOMAIN-CONTAINING PROTEIN-RELATED"/>
    <property type="match status" value="1"/>
</dbReference>
<name>A0AAN7HB11_9PEZI</name>
<keyword evidence="2" id="KW-0640">Prion</keyword>
<dbReference type="Gene3D" id="1.10.510.10">
    <property type="entry name" value="Transferase(Phosphotransferase) domain 1"/>
    <property type="match status" value="1"/>
</dbReference>
<gene>
    <name evidence="2" type="ORF">C8A03DRAFT_18688</name>
</gene>
<keyword evidence="3" id="KW-1185">Reference proteome</keyword>
<dbReference type="InterPro" id="IPR038305">
    <property type="entry name" value="HeLo_sf"/>
</dbReference>
<accession>A0AAN7HB11</accession>
<dbReference type="AlphaFoldDB" id="A0AAN7HB11"/>